<evidence type="ECO:0000313" key="4">
    <source>
        <dbReference type="Proteomes" id="UP001549291"/>
    </source>
</evidence>
<evidence type="ECO:0000256" key="1">
    <source>
        <dbReference type="SAM" id="MobiDB-lite"/>
    </source>
</evidence>
<feature type="compositionally biased region" description="Polar residues" evidence="1">
    <location>
        <begin position="1"/>
        <end position="10"/>
    </location>
</feature>
<comment type="caution">
    <text evidence="3">The sequence shown here is derived from an EMBL/GenBank/DDBJ whole genome shotgun (WGS) entry which is preliminary data.</text>
</comment>
<proteinExistence type="predicted"/>
<feature type="region of interest" description="Disordered" evidence="1">
    <location>
        <begin position="1"/>
        <end position="30"/>
    </location>
</feature>
<evidence type="ECO:0000259" key="2">
    <source>
        <dbReference type="Pfam" id="PF18932"/>
    </source>
</evidence>
<accession>A0ABV2RXK7</accession>
<evidence type="ECO:0000313" key="3">
    <source>
        <dbReference type="EMBL" id="MET4721673.1"/>
    </source>
</evidence>
<keyword evidence="4" id="KW-1185">Reference proteome</keyword>
<feature type="domain" description="DUF5681" evidence="2">
    <location>
        <begin position="11"/>
        <end position="36"/>
    </location>
</feature>
<dbReference type="EMBL" id="JBEPTQ010000002">
    <property type="protein sequence ID" value="MET4721673.1"/>
    <property type="molecule type" value="Genomic_DNA"/>
</dbReference>
<dbReference type="RefSeq" id="WP_354270188.1">
    <property type="nucleotide sequence ID" value="NZ_JBEPTQ010000002.1"/>
</dbReference>
<sequence>MNKQPKTSHLTPWKPGQSGNPLGRPQGARAKFSEKACADALADWTTNGAATLERVRATDPSTYLRVLFSIIPKDIAVSIENRTGPMDSAEMQMMRRLVGLIQATANAVDPEIVFGWIEEDLRARVARQIGDETTPSGSKPVANGNIDEANSFNRLNIPND</sequence>
<feature type="region of interest" description="Disordered" evidence="1">
    <location>
        <begin position="130"/>
        <end position="160"/>
    </location>
</feature>
<feature type="compositionally biased region" description="Polar residues" evidence="1">
    <location>
        <begin position="148"/>
        <end position="160"/>
    </location>
</feature>
<dbReference type="InterPro" id="IPR043736">
    <property type="entry name" value="DUF5681"/>
</dbReference>
<dbReference type="Proteomes" id="UP001549291">
    <property type="component" value="Unassembled WGS sequence"/>
</dbReference>
<organism evidence="3 4">
    <name type="scientific">Bradyrhizobium japonicum</name>
    <dbReference type="NCBI Taxonomy" id="375"/>
    <lineage>
        <taxon>Bacteria</taxon>
        <taxon>Pseudomonadati</taxon>
        <taxon>Pseudomonadota</taxon>
        <taxon>Alphaproteobacteria</taxon>
        <taxon>Hyphomicrobiales</taxon>
        <taxon>Nitrobacteraceae</taxon>
        <taxon>Bradyrhizobium</taxon>
    </lineage>
</organism>
<dbReference type="Pfam" id="PF18932">
    <property type="entry name" value="DUF5681"/>
    <property type="match status" value="1"/>
</dbReference>
<protein>
    <recommendedName>
        <fullName evidence="2">DUF5681 domain-containing protein</fullName>
    </recommendedName>
</protein>
<name>A0ABV2RXK7_BRAJP</name>
<reference evidence="3 4" key="1">
    <citation type="submission" date="2024-06" db="EMBL/GenBank/DDBJ databases">
        <title>Genomic Encyclopedia of Type Strains, Phase V (KMG-V): Genome sequencing to study the core and pangenomes of soil and plant-associated prokaryotes.</title>
        <authorList>
            <person name="Whitman W."/>
        </authorList>
    </citation>
    <scope>NUCLEOTIDE SEQUENCE [LARGE SCALE GENOMIC DNA]</scope>
    <source>
        <strain evidence="3 4">USDA 160</strain>
    </source>
</reference>
<gene>
    <name evidence="3" type="ORF">ABIF63_005779</name>
</gene>